<dbReference type="EMBL" id="VXIV02002504">
    <property type="protein sequence ID" value="KAF6025008.1"/>
    <property type="molecule type" value="Genomic_DNA"/>
</dbReference>
<gene>
    <name evidence="1" type="ORF">EB796_016689</name>
</gene>
<sequence>MAAYRWVSQKKLDEIVNRLQRKTVAYVASNSWVDNQDYHVANIRQKDAKALKASSLRGSNDSLEKITGRVSRPTTASHAARYDFDAQKCHIDYLKKTLPKYNPERKRASSIDEVIAIGEKLSKETAASKAARYDFDAQHEHVKYLERTDEKYPGNKKYGFRCKSAPFKKVTSDSEIEDLNYRLTKPTVASDGGKSLQNKEFVYIIPKQLKQTYL</sequence>
<comment type="caution">
    <text evidence="1">The sequence shown here is derived from an EMBL/GenBank/DDBJ whole genome shotgun (WGS) entry which is preliminary data.</text>
</comment>
<dbReference type="AlphaFoldDB" id="A0A7J7JI04"/>
<proteinExistence type="predicted"/>
<accession>A0A7J7JI04</accession>
<organism evidence="1 2">
    <name type="scientific">Bugula neritina</name>
    <name type="common">Brown bryozoan</name>
    <name type="synonym">Sertularia neritina</name>
    <dbReference type="NCBI Taxonomy" id="10212"/>
    <lineage>
        <taxon>Eukaryota</taxon>
        <taxon>Metazoa</taxon>
        <taxon>Spiralia</taxon>
        <taxon>Lophotrochozoa</taxon>
        <taxon>Bryozoa</taxon>
        <taxon>Gymnolaemata</taxon>
        <taxon>Cheilostomatida</taxon>
        <taxon>Flustrina</taxon>
        <taxon>Buguloidea</taxon>
        <taxon>Bugulidae</taxon>
        <taxon>Bugula</taxon>
    </lineage>
</organism>
<keyword evidence="2" id="KW-1185">Reference proteome</keyword>
<dbReference type="OrthoDB" id="6044504at2759"/>
<evidence type="ECO:0000313" key="1">
    <source>
        <dbReference type="EMBL" id="KAF6025008.1"/>
    </source>
</evidence>
<name>A0A7J7JI04_BUGNE</name>
<reference evidence="1" key="1">
    <citation type="submission" date="2020-06" db="EMBL/GenBank/DDBJ databases">
        <title>Draft genome of Bugula neritina, a colonial animal packing powerful symbionts and potential medicines.</title>
        <authorList>
            <person name="Rayko M."/>
        </authorList>
    </citation>
    <scope>NUCLEOTIDE SEQUENCE [LARGE SCALE GENOMIC DNA]</scope>
    <source>
        <strain evidence="1">Kwan_BN1</strain>
    </source>
</reference>
<protein>
    <submittedName>
        <fullName evidence="1">Uncharacterized protein</fullName>
    </submittedName>
</protein>
<dbReference type="Proteomes" id="UP000593567">
    <property type="component" value="Unassembled WGS sequence"/>
</dbReference>
<evidence type="ECO:0000313" key="2">
    <source>
        <dbReference type="Proteomes" id="UP000593567"/>
    </source>
</evidence>